<feature type="domain" description="DDE Tnp4" evidence="3">
    <location>
        <begin position="37"/>
        <end position="117"/>
    </location>
</feature>
<evidence type="ECO:0000256" key="2">
    <source>
        <dbReference type="ARBA" id="ARBA00022723"/>
    </source>
</evidence>
<keyword evidence="5" id="KW-1185">Reference proteome</keyword>
<gene>
    <name evidence="4" type="ORF">PR048_023351</name>
</gene>
<dbReference type="Proteomes" id="UP001159363">
    <property type="component" value="Chromosome 8"/>
</dbReference>
<proteinExistence type="predicted"/>
<evidence type="ECO:0000313" key="4">
    <source>
        <dbReference type="EMBL" id="KAJ8875456.1"/>
    </source>
</evidence>
<comment type="caution">
    <text evidence="4">The sequence shown here is derived from an EMBL/GenBank/DDBJ whole genome shotgun (WGS) entry which is preliminary data.</text>
</comment>
<dbReference type="Pfam" id="PF13359">
    <property type="entry name" value="DDE_Tnp_4"/>
    <property type="match status" value="1"/>
</dbReference>
<dbReference type="EMBL" id="JARBHB010000009">
    <property type="protein sequence ID" value="KAJ8875456.1"/>
    <property type="molecule type" value="Genomic_DNA"/>
</dbReference>
<evidence type="ECO:0000313" key="5">
    <source>
        <dbReference type="Proteomes" id="UP001159363"/>
    </source>
</evidence>
<protein>
    <recommendedName>
        <fullName evidence="3">DDE Tnp4 domain-containing protein</fullName>
    </recommendedName>
</protein>
<organism evidence="4 5">
    <name type="scientific">Dryococelus australis</name>
    <dbReference type="NCBI Taxonomy" id="614101"/>
    <lineage>
        <taxon>Eukaryota</taxon>
        <taxon>Metazoa</taxon>
        <taxon>Ecdysozoa</taxon>
        <taxon>Arthropoda</taxon>
        <taxon>Hexapoda</taxon>
        <taxon>Insecta</taxon>
        <taxon>Pterygota</taxon>
        <taxon>Neoptera</taxon>
        <taxon>Polyneoptera</taxon>
        <taxon>Phasmatodea</taxon>
        <taxon>Verophasmatodea</taxon>
        <taxon>Anareolatae</taxon>
        <taxon>Phasmatidae</taxon>
        <taxon>Eurycanthinae</taxon>
        <taxon>Dryococelus</taxon>
    </lineage>
</organism>
<comment type="cofactor">
    <cofactor evidence="1">
        <name>a divalent metal cation</name>
        <dbReference type="ChEBI" id="CHEBI:60240"/>
    </cofactor>
</comment>
<sequence length="170" mass="19725">MQSTDLLWYTLLQKDVLVMVEYLQAASLENAYVRGDEDAYVAVADEAFPLLKHVIRPYPGKNLSKERSIYYYRLSRVRRVVENAFGILAARWRAYYKPLEISVELVDKVAMATCVLHIKPSATIYMRFNTTTRYDYKYCPEKAAQMLFKCGIHLCRILTLCMVMYHGSGI</sequence>
<dbReference type="InterPro" id="IPR027806">
    <property type="entry name" value="HARBI1_dom"/>
</dbReference>
<accession>A0ABQ9GTU5</accession>
<evidence type="ECO:0000256" key="1">
    <source>
        <dbReference type="ARBA" id="ARBA00001968"/>
    </source>
</evidence>
<keyword evidence="2" id="KW-0479">Metal-binding</keyword>
<evidence type="ECO:0000259" key="3">
    <source>
        <dbReference type="Pfam" id="PF13359"/>
    </source>
</evidence>
<reference evidence="4 5" key="1">
    <citation type="submission" date="2023-02" db="EMBL/GenBank/DDBJ databases">
        <title>LHISI_Scaffold_Assembly.</title>
        <authorList>
            <person name="Stuart O.P."/>
            <person name="Cleave R."/>
            <person name="Magrath M.J.L."/>
            <person name="Mikheyev A.S."/>
        </authorList>
    </citation>
    <scope>NUCLEOTIDE SEQUENCE [LARGE SCALE GENOMIC DNA]</scope>
    <source>
        <strain evidence="4">Daus_M_001</strain>
        <tissue evidence="4">Leg muscle</tissue>
    </source>
</reference>
<name>A0ABQ9GTU5_9NEOP</name>